<feature type="compositionally biased region" description="Basic and acidic residues" evidence="12">
    <location>
        <begin position="683"/>
        <end position="697"/>
    </location>
</feature>
<dbReference type="AlphaFoldDB" id="A0A0M3JRQ8"/>
<reference evidence="14 15" key="2">
    <citation type="submission" date="2018-11" db="EMBL/GenBank/DDBJ databases">
        <authorList>
            <consortium name="Pathogen Informatics"/>
        </authorList>
    </citation>
    <scope>NUCLEOTIDE SEQUENCE [LARGE SCALE GENOMIC DNA]</scope>
</reference>
<dbReference type="InterPro" id="IPR035979">
    <property type="entry name" value="RBD_domain_sf"/>
</dbReference>
<keyword evidence="8" id="KW-0805">Transcription regulation</keyword>
<evidence type="ECO:0000313" key="14">
    <source>
        <dbReference type="EMBL" id="VDK42453.1"/>
    </source>
</evidence>
<protein>
    <recommendedName>
        <fullName evidence="4">Negative elongation factor E</fullName>
    </recommendedName>
</protein>
<feature type="region of interest" description="Disordered" evidence="12">
    <location>
        <begin position="87"/>
        <end position="146"/>
    </location>
</feature>
<sequence>MRGDTAINFPTSLSAEEKHLKEMFDKFKTIRKTVAAALRGSASASSGDASKNERNNAKRSIQQAEEVTEEVKRKVMSGAINLKKADEKSTFKRTKVVPKRRASESNKLRLDTSDTGNSSGNELLSPTGLSLSSPPLSGSSPFDQRDQLTPQVNKVAGPTLYVRGFDLVGDSLQKAFEKHGTITRVFVEERKRSAFITFSTTEEAEVALKDMDGYMLNGITLHVSFARRQNQTTRIAGGPGAVDHVVTGSRGGQGMGRGGGHNFGRGFFRGRRFTCDQQPLGLFGNVGHHHSRRSEQFTESGNKQPIELIAQDGNLDGDNAKSAKKSFDSSTRSPSKDDGGNRSSRSPSQDQEPADATTKPKHRSRPYQSTDSALSTGSHQNTPNDGPLGAGPAHRQTAVSTGGHSGKPMARGGRGSRRFGAGALRGGRGRGATVGGAGSGAPLPNLAPWQKRPSQQSRSPSVDRRSSRSRSGGSRRSSRSPSSAEEGETKDDEDDTKPPRPKRRAKSLNEATTAGGKFTQKNANPSQKSPQHGSAKAVKTNASRCSPGSDRSSRSASEGESQLPESDQQQKSKQQNPQKLSVDTDGFGGCQERFQSQNSTNMRRFGGRGVRAGASMMKGDRGRGAAGPSVAARGRRHFGIHDANQSGNPTPYGSTKTGSDQLEQISPDSVGSFRRGLSTDQTPKSHDSRGHPTKGIDEIGSPPGYTKTPSALLAWSQAGMFFCPISISA</sequence>
<dbReference type="GO" id="GO:0005694">
    <property type="term" value="C:chromosome"/>
    <property type="evidence" value="ECO:0007669"/>
    <property type="project" value="UniProtKB-SubCell"/>
</dbReference>
<keyword evidence="15" id="KW-1185">Reference proteome</keyword>
<name>A0A0M3JRQ8_ANISI</name>
<dbReference type="PANTHER" id="PTHR17250">
    <property type="entry name" value="NEGATIVE ELONGATION FACTOR E"/>
    <property type="match status" value="1"/>
</dbReference>
<feature type="compositionally biased region" description="Low complexity" evidence="12">
    <location>
        <begin position="542"/>
        <end position="561"/>
    </location>
</feature>
<gene>
    <name evidence="14" type="ORF">ASIM_LOCUS10165</name>
</gene>
<dbReference type="WBParaSite" id="ASIM_0001060701-mRNA-1">
    <property type="protein sequence ID" value="ASIM_0001060701-mRNA-1"/>
    <property type="gene ID" value="ASIM_0001060701"/>
</dbReference>
<evidence type="ECO:0000259" key="13">
    <source>
        <dbReference type="PROSITE" id="PS50102"/>
    </source>
</evidence>
<dbReference type="InterPro" id="IPR033102">
    <property type="entry name" value="NELFE"/>
</dbReference>
<evidence type="ECO:0000313" key="16">
    <source>
        <dbReference type="WBParaSite" id="ASIM_0001060701-mRNA-1"/>
    </source>
</evidence>
<proteinExistence type="inferred from homology"/>
<dbReference type="EMBL" id="UYRR01030986">
    <property type="protein sequence ID" value="VDK42453.1"/>
    <property type="molecule type" value="Genomic_DNA"/>
</dbReference>
<evidence type="ECO:0000256" key="6">
    <source>
        <dbReference type="ARBA" id="ARBA00022491"/>
    </source>
</evidence>
<evidence type="ECO:0000256" key="9">
    <source>
        <dbReference type="ARBA" id="ARBA00023163"/>
    </source>
</evidence>
<feature type="compositionally biased region" description="Polar residues" evidence="12">
    <location>
        <begin position="593"/>
        <end position="602"/>
    </location>
</feature>
<evidence type="ECO:0000256" key="12">
    <source>
        <dbReference type="SAM" id="MobiDB-lite"/>
    </source>
</evidence>
<evidence type="ECO:0000256" key="11">
    <source>
        <dbReference type="PROSITE-ProRule" id="PRU00176"/>
    </source>
</evidence>
<feature type="compositionally biased region" description="Polar residues" evidence="12">
    <location>
        <begin position="519"/>
        <end position="532"/>
    </location>
</feature>
<dbReference type="GO" id="GO:0032021">
    <property type="term" value="C:NELF complex"/>
    <property type="evidence" value="ECO:0007669"/>
    <property type="project" value="InterPro"/>
</dbReference>
<feature type="compositionally biased region" description="Basic and acidic residues" evidence="12">
    <location>
        <begin position="318"/>
        <end position="327"/>
    </location>
</feature>
<evidence type="ECO:0000256" key="4">
    <source>
        <dbReference type="ARBA" id="ARBA00014464"/>
    </source>
</evidence>
<dbReference type="InterPro" id="IPR012677">
    <property type="entry name" value="Nucleotide-bd_a/b_plait_sf"/>
</dbReference>
<feature type="compositionally biased region" description="Polar residues" evidence="12">
    <location>
        <begin position="341"/>
        <end position="351"/>
    </location>
</feature>
<feature type="compositionally biased region" description="Low complexity" evidence="12">
    <location>
        <begin position="39"/>
        <end position="49"/>
    </location>
</feature>
<keyword evidence="6" id="KW-0678">Repressor</keyword>
<evidence type="ECO:0000256" key="2">
    <source>
        <dbReference type="ARBA" id="ARBA00004286"/>
    </source>
</evidence>
<dbReference type="OrthoDB" id="378874at2759"/>
<evidence type="ECO:0000313" key="15">
    <source>
        <dbReference type="Proteomes" id="UP000267096"/>
    </source>
</evidence>
<dbReference type="SUPFAM" id="SSF54928">
    <property type="entry name" value="RNA-binding domain, RBD"/>
    <property type="match status" value="1"/>
</dbReference>
<dbReference type="GO" id="GO:0034244">
    <property type="term" value="P:negative regulation of transcription elongation by RNA polymerase II"/>
    <property type="evidence" value="ECO:0007669"/>
    <property type="project" value="TreeGrafter"/>
</dbReference>
<feature type="compositionally biased region" description="Polar residues" evidence="12">
    <location>
        <begin position="366"/>
        <end position="384"/>
    </location>
</feature>
<evidence type="ECO:0000256" key="1">
    <source>
        <dbReference type="ARBA" id="ARBA00004123"/>
    </source>
</evidence>
<feature type="compositionally biased region" description="Low complexity" evidence="12">
    <location>
        <begin position="123"/>
        <end position="141"/>
    </location>
</feature>
<feature type="compositionally biased region" description="Polar residues" evidence="12">
    <location>
        <begin position="113"/>
        <end position="122"/>
    </location>
</feature>
<keyword evidence="5" id="KW-0158">Chromosome</keyword>
<feature type="compositionally biased region" description="Low complexity" evidence="12">
    <location>
        <begin position="569"/>
        <end position="579"/>
    </location>
</feature>
<evidence type="ECO:0000256" key="10">
    <source>
        <dbReference type="ARBA" id="ARBA00023242"/>
    </source>
</evidence>
<feature type="compositionally biased region" description="Acidic residues" evidence="12">
    <location>
        <begin position="485"/>
        <end position="495"/>
    </location>
</feature>
<comment type="subcellular location">
    <subcellularLocation>
        <location evidence="2">Chromosome</location>
    </subcellularLocation>
    <subcellularLocation>
        <location evidence="1">Nucleus</location>
    </subcellularLocation>
</comment>
<feature type="compositionally biased region" description="Low complexity" evidence="12">
    <location>
        <begin position="469"/>
        <end position="483"/>
    </location>
</feature>
<dbReference type="SMART" id="SM00360">
    <property type="entry name" value="RRM"/>
    <property type="match status" value="1"/>
</dbReference>
<reference evidence="16" key="1">
    <citation type="submission" date="2017-02" db="UniProtKB">
        <authorList>
            <consortium name="WormBaseParasite"/>
        </authorList>
    </citation>
    <scope>IDENTIFICATION</scope>
</reference>
<keyword evidence="9" id="KW-0804">Transcription</keyword>
<keyword evidence="10" id="KW-0539">Nucleus</keyword>
<feature type="region of interest" description="Disordered" evidence="12">
    <location>
        <begin position="39"/>
        <end position="72"/>
    </location>
</feature>
<dbReference type="PANTHER" id="PTHR17250:SF0">
    <property type="entry name" value="NEGATIVE ELONGATION FACTOR E"/>
    <property type="match status" value="1"/>
</dbReference>
<feature type="compositionally biased region" description="Basic residues" evidence="12">
    <location>
        <begin position="91"/>
        <end position="100"/>
    </location>
</feature>
<dbReference type="Pfam" id="PF00076">
    <property type="entry name" value="RRM_1"/>
    <property type="match status" value="1"/>
</dbReference>
<dbReference type="PROSITE" id="PS50102">
    <property type="entry name" value="RRM"/>
    <property type="match status" value="1"/>
</dbReference>
<evidence type="ECO:0000256" key="8">
    <source>
        <dbReference type="ARBA" id="ARBA00023015"/>
    </source>
</evidence>
<organism evidence="16">
    <name type="scientific">Anisakis simplex</name>
    <name type="common">Herring worm</name>
    <dbReference type="NCBI Taxonomy" id="6269"/>
    <lineage>
        <taxon>Eukaryota</taxon>
        <taxon>Metazoa</taxon>
        <taxon>Ecdysozoa</taxon>
        <taxon>Nematoda</taxon>
        <taxon>Chromadorea</taxon>
        <taxon>Rhabditida</taxon>
        <taxon>Spirurina</taxon>
        <taxon>Ascaridomorpha</taxon>
        <taxon>Ascaridoidea</taxon>
        <taxon>Anisakidae</taxon>
        <taxon>Anisakis</taxon>
        <taxon>Anisakis simplex complex</taxon>
    </lineage>
</organism>
<dbReference type="GO" id="GO:0003723">
    <property type="term" value="F:RNA binding"/>
    <property type="evidence" value="ECO:0007669"/>
    <property type="project" value="UniProtKB-UniRule"/>
</dbReference>
<evidence type="ECO:0000256" key="5">
    <source>
        <dbReference type="ARBA" id="ARBA00022454"/>
    </source>
</evidence>
<evidence type="ECO:0000256" key="7">
    <source>
        <dbReference type="ARBA" id="ARBA00022884"/>
    </source>
</evidence>
<dbReference type="InterPro" id="IPR000504">
    <property type="entry name" value="RRM_dom"/>
</dbReference>
<accession>A0A0M3JRQ8</accession>
<feature type="compositionally biased region" description="Polar residues" evidence="12">
    <location>
        <begin position="643"/>
        <end position="669"/>
    </location>
</feature>
<feature type="domain" description="RRM" evidence="13">
    <location>
        <begin position="158"/>
        <end position="228"/>
    </location>
</feature>
<feature type="compositionally biased region" description="Gly residues" evidence="12">
    <location>
        <begin position="423"/>
        <end position="439"/>
    </location>
</feature>
<evidence type="ECO:0000256" key="3">
    <source>
        <dbReference type="ARBA" id="ARBA00006120"/>
    </source>
</evidence>
<keyword evidence="7 11" id="KW-0694">RNA-binding</keyword>
<dbReference type="Gene3D" id="3.30.70.330">
    <property type="match status" value="1"/>
</dbReference>
<feature type="region of interest" description="Disordered" evidence="12">
    <location>
        <begin position="313"/>
        <end position="704"/>
    </location>
</feature>
<feature type="compositionally biased region" description="Basic and acidic residues" evidence="12">
    <location>
        <begin position="101"/>
        <end position="112"/>
    </location>
</feature>
<dbReference type="Proteomes" id="UP000267096">
    <property type="component" value="Unassembled WGS sequence"/>
</dbReference>
<comment type="similarity">
    <text evidence="3">Belongs to the RRM NELF-E family.</text>
</comment>